<dbReference type="AlphaFoldDB" id="A0A8J5UJG9"/>
<dbReference type="RefSeq" id="XP_049264795.1">
    <property type="nucleotide sequence ID" value="XM_049405601.1"/>
</dbReference>
<reference evidence="2 3" key="1">
    <citation type="journal article" date="2021" name="DNA Res.">
        <title>Genome analysis of Candida subhashii reveals its hybrid nature and dual mitochondrial genome conformations.</title>
        <authorList>
            <person name="Mixao V."/>
            <person name="Hegedusova E."/>
            <person name="Saus E."/>
            <person name="Pryszcz L.P."/>
            <person name="Cillingova A."/>
            <person name="Nosek J."/>
            <person name="Gabaldon T."/>
        </authorList>
    </citation>
    <scope>NUCLEOTIDE SEQUENCE [LARGE SCALE GENOMIC DNA]</scope>
    <source>
        <strain evidence="2 3">CBS 10753</strain>
    </source>
</reference>
<sequence length="599" mass="68591">MKDKAHRPIQMMLTQGNLTKLIKIFIGILAITSIYSIISTFKYNNVDQSMVDEFKAFFHHEQDEQQYDNDADLNHQEIDQQFLDEMDREITKCPDYVKYSGKKHPPFSPRFNYPYMRPAPKCRTFTSDAVEILINDLKEKAINRDLARLIENCLPNTLDTTILWHKHQQDDSPPESFVVTGDIHAEWLRDAARQLSVYQPLIKHDPKLKELILGAINTQAKYVITAPYCNAFHPPPDSGVKKAGSTKDKVFPKPDWKYVFECKYEIDSLASFLTLTNEYYENSGGDLSFLTDTWLKAYEKVLIVLVRESVPTFDELTGKVMPFHYTFQRETNIGSETLALAGLGNPVNFGTGLIRSMFRPSDDATILQFFIPGNIHMLTELKKIRHNFLNSNLPPELDLSLAIEKTDEFIQSISEGIEKYAIVKHPHYGQVFAYEVDGYGGAIFMDDANIPSLLSMPETGFVSTNDKIYQNTRKMILEKQGNPYYLQGIYFEGIGGPHIGISHAWPMSLLVRIRTSEDDNEIRASLKLLMETTGGLGLMHESVHVNSRGGRDFTRSWFAWCNSEFGKTILYLAKHKPHLIFKEEFAKSAYVIDDLFKKK</sequence>
<evidence type="ECO:0000313" key="2">
    <source>
        <dbReference type="EMBL" id="KAG7664563.1"/>
    </source>
</evidence>
<proteinExistence type="predicted"/>
<evidence type="ECO:0000256" key="1">
    <source>
        <dbReference type="SAM" id="Phobius"/>
    </source>
</evidence>
<keyword evidence="1" id="KW-0472">Membrane</keyword>
<keyword evidence="3" id="KW-1185">Reference proteome</keyword>
<name>A0A8J5UJG9_9ASCO</name>
<dbReference type="GeneID" id="73468708"/>
<protein>
    <submittedName>
        <fullName evidence="2">Uncharacterized protein</fullName>
    </submittedName>
</protein>
<dbReference type="InterPro" id="IPR008313">
    <property type="entry name" value="GH125"/>
</dbReference>
<dbReference type="Pfam" id="PF06824">
    <property type="entry name" value="Glyco_hydro_125"/>
    <property type="match status" value="1"/>
</dbReference>
<keyword evidence="1" id="KW-1133">Transmembrane helix</keyword>
<dbReference type="SMART" id="SM01149">
    <property type="entry name" value="DUF1237"/>
    <property type="match status" value="1"/>
</dbReference>
<dbReference type="EMBL" id="JAGSYN010000072">
    <property type="protein sequence ID" value="KAG7664563.1"/>
    <property type="molecule type" value="Genomic_DNA"/>
</dbReference>
<feature type="transmembrane region" description="Helical" evidence="1">
    <location>
        <begin position="21"/>
        <end position="41"/>
    </location>
</feature>
<dbReference type="PANTHER" id="PTHR31047:SF0">
    <property type="entry name" value="MEIOTICALLY UP-REGULATED GENE 157 PROTEIN"/>
    <property type="match status" value="1"/>
</dbReference>
<keyword evidence="1" id="KW-0812">Transmembrane</keyword>
<dbReference type="PANTHER" id="PTHR31047">
    <property type="entry name" value="MEIOTICALLY UP-REGULATED GENE 157 PROTEIN"/>
    <property type="match status" value="1"/>
</dbReference>
<gene>
    <name evidence="2" type="ORF">J8A68_001907</name>
</gene>
<comment type="caution">
    <text evidence="2">The sequence shown here is derived from an EMBL/GenBank/DDBJ whole genome shotgun (WGS) entry which is preliminary data.</text>
</comment>
<accession>A0A8J5UJG9</accession>
<evidence type="ECO:0000313" key="3">
    <source>
        <dbReference type="Proteomes" id="UP000694255"/>
    </source>
</evidence>
<dbReference type="Proteomes" id="UP000694255">
    <property type="component" value="Unassembled WGS sequence"/>
</dbReference>
<organism evidence="2 3">
    <name type="scientific">[Candida] subhashii</name>
    <dbReference type="NCBI Taxonomy" id="561895"/>
    <lineage>
        <taxon>Eukaryota</taxon>
        <taxon>Fungi</taxon>
        <taxon>Dikarya</taxon>
        <taxon>Ascomycota</taxon>
        <taxon>Saccharomycotina</taxon>
        <taxon>Pichiomycetes</taxon>
        <taxon>Debaryomycetaceae</taxon>
        <taxon>Spathaspora</taxon>
    </lineage>
</organism>
<dbReference type="OrthoDB" id="7771656at2759"/>